<dbReference type="PROSITE" id="PS00028">
    <property type="entry name" value="ZINC_FINGER_C2H2_1"/>
    <property type="match status" value="1"/>
</dbReference>
<sequence length="379" mass="43302">MKKTKDLILCSREQSCGRIEHQETDVYVVTRLQNWIRVNTKQAMPEATKDIVLESRECQLQTIPKPKPSQSASRNKIVVPKSELNSLLVEENQSGILEVIKKIAIFGGAADDRCRTETIRYCKTLDDSRVELCKQGCTISRLGLYLRLLPRRANTEERKRHVVTVPVKLRKPDSTIHSKHKDDGGPDENPRYERVIVSTIRHFKDLDLDAIYIATNALERSAFNRVELRMAPLSRELTGVLLKYDTFDSHPDFSNRTTDLKLEKRNFESARIVLANIWSQMVIDGFPVVAEYIVPIDTRRNINQTKELKNNATCVEAYLFKRSCGICGVYFVSCKVANQHKQSHKSQQEVVPIAKIRPQRITARRAREVLCLGDDGDAV</sequence>
<gene>
    <name evidence="2" type="ORF">EVAR_10166_1</name>
</gene>
<dbReference type="PANTHER" id="PTHR46954:SF1">
    <property type="entry name" value="C2H2-TYPE DOMAIN-CONTAINING PROTEIN"/>
    <property type="match status" value="1"/>
</dbReference>
<reference evidence="2 3" key="1">
    <citation type="journal article" date="2019" name="Commun. Biol.">
        <title>The bagworm genome reveals a unique fibroin gene that provides high tensile strength.</title>
        <authorList>
            <person name="Kono N."/>
            <person name="Nakamura H."/>
            <person name="Ohtoshi R."/>
            <person name="Tomita M."/>
            <person name="Numata K."/>
            <person name="Arakawa K."/>
        </authorList>
    </citation>
    <scope>NUCLEOTIDE SEQUENCE [LARGE SCALE GENOMIC DNA]</scope>
</reference>
<proteinExistence type="predicted"/>
<evidence type="ECO:0000313" key="3">
    <source>
        <dbReference type="Proteomes" id="UP000299102"/>
    </source>
</evidence>
<keyword evidence="3" id="KW-1185">Reference proteome</keyword>
<dbReference type="Proteomes" id="UP000299102">
    <property type="component" value="Unassembled WGS sequence"/>
</dbReference>
<accession>A0A4C1TE44</accession>
<comment type="caution">
    <text evidence="2">The sequence shown here is derived from an EMBL/GenBank/DDBJ whole genome shotgun (WGS) entry which is preliminary data.</text>
</comment>
<organism evidence="2 3">
    <name type="scientific">Eumeta variegata</name>
    <name type="common">Bagworm moth</name>
    <name type="synonym">Eumeta japonica</name>
    <dbReference type="NCBI Taxonomy" id="151549"/>
    <lineage>
        <taxon>Eukaryota</taxon>
        <taxon>Metazoa</taxon>
        <taxon>Ecdysozoa</taxon>
        <taxon>Arthropoda</taxon>
        <taxon>Hexapoda</taxon>
        <taxon>Insecta</taxon>
        <taxon>Pterygota</taxon>
        <taxon>Neoptera</taxon>
        <taxon>Endopterygota</taxon>
        <taxon>Lepidoptera</taxon>
        <taxon>Glossata</taxon>
        <taxon>Ditrysia</taxon>
        <taxon>Tineoidea</taxon>
        <taxon>Psychidae</taxon>
        <taxon>Oiketicinae</taxon>
        <taxon>Eumeta</taxon>
    </lineage>
</organism>
<dbReference type="InterPro" id="IPR013087">
    <property type="entry name" value="Znf_C2H2_type"/>
</dbReference>
<dbReference type="EMBL" id="BGZK01000052">
    <property type="protein sequence ID" value="GBP12486.1"/>
    <property type="molecule type" value="Genomic_DNA"/>
</dbReference>
<feature type="domain" description="C2H2-type" evidence="1">
    <location>
        <begin position="324"/>
        <end position="344"/>
    </location>
</feature>
<name>A0A4C1TE44_EUMVA</name>
<dbReference type="PANTHER" id="PTHR46954">
    <property type="entry name" value="C2H2-TYPE DOMAIN-CONTAINING PROTEIN"/>
    <property type="match status" value="1"/>
</dbReference>
<evidence type="ECO:0000313" key="2">
    <source>
        <dbReference type="EMBL" id="GBP12486.1"/>
    </source>
</evidence>
<evidence type="ECO:0000259" key="1">
    <source>
        <dbReference type="PROSITE" id="PS00028"/>
    </source>
</evidence>
<dbReference type="OrthoDB" id="7510399at2759"/>
<protein>
    <recommendedName>
        <fullName evidence="1">C2H2-type domain-containing protein</fullName>
    </recommendedName>
</protein>
<dbReference type="AlphaFoldDB" id="A0A4C1TE44"/>